<feature type="compositionally biased region" description="Basic and acidic residues" evidence="9">
    <location>
        <begin position="613"/>
        <end position="631"/>
    </location>
</feature>
<feature type="domain" description="USP" evidence="10">
    <location>
        <begin position="132"/>
        <end position="532"/>
    </location>
</feature>
<evidence type="ECO:0000256" key="5">
    <source>
        <dbReference type="ARBA" id="ARBA00022786"/>
    </source>
</evidence>
<evidence type="ECO:0000256" key="8">
    <source>
        <dbReference type="SAM" id="Coils"/>
    </source>
</evidence>
<keyword evidence="8" id="KW-0175">Coiled coil</keyword>
<feature type="compositionally biased region" description="Basic and acidic residues" evidence="9">
    <location>
        <begin position="699"/>
        <end position="711"/>
    </location>
</feature>
<accession>A0A5N6JV03</accession>
<dbReference type="GO" id="GO:0004843">
    <property type="term" value="F:cysteine-type deubiquitinase activity"/>
    <property type="evidence" value="ECO:0007669"/>
    <property type="project" value="UniProtKB-EC"/>
</dbReference>
<organism evidence="11 12">
    <name type="scientific">Monilinia laxa</name>
    <name type="common">Brown rot fungus</name>
    <name type="synonym">Sclerotinia laxa</name>
    <dbReference type="NCBI Taxonomy" id="61186"/>
    <lineage>
        <taxon>Eukaryota</taxon>
        <taxon>Fungi</taxon>
        <taxon>Dikarya</taxon>
        <taxon>Ascomycota</taxon>
        <taxon>Pezizomycotina</taxon>
        <taxon>Leotiomycetes</taxon>
        <taxon>Helotiales</taxon>
        <taxon>Sclerotiniaceae</taxon>
        <taxon>Monilinia</taxon>
    </lineage>
</organism>
<dbReference type="GO" id="GO:0006508">
    <property type="term" value="P:proteolysis"/>
    <property type="evidence" value="ECO:0007669"/>
    <property type="project" value="UniProtKB-KW"/>
</dbReference>
<feature type="compositionally biased region" description="Basic residues" evidence="9">
    <location>
        <begin position="748"/>
        <end position="758"/>
    </location>
</feature>
<feature type="compositionally biased region" description="Basic and acidic residues" evidence="9">
    <location>
        <begin position="763"/>
        <end position="782"/>
    </location>
</feature>
<dbReference type="InterPro" id="IPR050164">
    <property type="entry name" value="Peptidase_C19"/>
</dbReference>
<feature type="compositionally biased region" description="Polar residues" evidence="9">
    <location>
        <begin position="598"/>
        <end position="611"/>
    </location>
</feature>
<feature type="compositionally biased region" description="Basic residues" evidence="9">
    <location>
        <begin position="666"/>
        <end position="675"/>
    </location>
</feature>
<dbReference type="GO" id="GO:0016579">
    <property type="term" value="P:protein deubiquitination"/>
    <property type="evidence" value="ECO:0007669"/>
    <property type="project" value="InterPro"/>
</dbReference>
<dbReference type="InterPro" id="IPR028889">
    <property type="entry name" value="USP"/>
</dbReference>
<dbReference type="InterPro" id="IPR001394">
    <property type="entry name" value="Peptidase_C19_UCH"/>
</dbReference>
<dbReference type="GO" id="GO:0005634">
    <property type="term" value="C:nucleus"/>
    <property type="evidence" value="ECO:0007669"/>
    <property type="project" value="UniProtKB-SubCell"/>
</dbReference>
<evidence type="ECO:0000256" key="1">
    <source>
        <dbReference type="ARBA" id="ARBA00000707"/>
    </source>
</evidence>
<dbReference type="Proteomes" id="UP000326757">
    <property type="component" value="Unassembled WGS sequence"/>
</dbReference>
<feature type="region of interest" description="Disordered" evidence="9">
    <location>
        <begin position="580"/>
        <end position="782"/>
    </location>
</feature>
<proteinExistence type="inferred from homology"/>
<dbReference type="InterPro" id="IPR038765">
    <property type="entry name" value="Papain-like_cys_pep_sf"/>
</dbReference>
<evidence type="ECO:0000313" key="12">
    <source>
        <dbReference type="Proteomes" id="UP000326757"/>
    </source>
</evidence>
<dbReference type="PANTHER" id="PTHR24006:SF722">
    <property type="entry name" value="UBIQUITIN CARBOXYL-TERMINAL HYDROLASE 48"/>
    <property type="match status" value="1"/>
</dbReference>
<reference evidence="11 12" key="1">
    <citation type="submission" date="2019-06" db="EMBL/GenBank/DDBJ databases">
        <title>Genome Sequence of the Brown Rot Fungal Pathogen Monilinia laxa.</title>
        <authorList>
            <person name="De Miccolis Angelini R.M."/>
            <person name="Landi L."/>
            <person name="Abate D."/>
            <person name="Pollastro S."/>
            <person name="Romanazzi G."/>
            <person name="Faretra F."/>
        </authorList>
    </citation>
    <scope>NUCLEOTIDE SEQUENCE [LARGE SCALE GENOMIC DNA]</scope>
    <source>
        <strain evidence="11 12">Mlax316</strain>
    </source>
</reference>
<evidence type="ECO:0000256" key="9">
    <source>
        <dbReference type="SAM" id="MobiDB-lite"/>
    </source>
</evidence>
<evidence type="ECO:0000313" key="11">
    <source>
        <dbReference type="EMBL" id="KAB8291754.1"/>
    </source>
</evidence>
<evidence type="ECO:0000256" key="6">
    <source>
        <dbReference type="ARBA" id="ARBA00022801"/>
    </source>
</evidence>
<name>A0A5N6JV03_MONLA</name>
<keyword evidence="12" id="KW-1185">Reference proteome</keyword>
<evidence type="ECO:0000256" key="3">
    <source>
        <dbReference type="ARBA" id="ARBA00012759"/>
    </source>
</evidence>
<feature type="compositionally biased region" description="Polar residues" evidence="9">
    <location>
        <begin position="732"/>
        <end position="745"/>
    </location>
</feature>
<comment type="similarity">
    <text evidence="2">Belongs to the peptidase C19 family.</text>
</comment>
<feature type="coiled-coil region" evidence="8">
    <location>
        <begin position="50"/>
        <end position="84"/>
    </location>
</feature>
<dbReference type="Gene3D" id="3.90.70.10">
    <property type="entry name" value="Cysteine proteinases"/>
    <property type="match status" value="2"/>
</dbReference>
<sequence length="782" mass="88753">MNGMGKRFASKKDKDGGSSHKRDKSRENKPVEKSAEKKTRSKSDIWNWIFRDTNKNIDKSEKEEDEEKEKVDNLRQLLQKEGRNDVNDEQISFCLNSKFANGDTDKAHRFLVVIQESLCGVVYPYDPLTKMLGAENTSVTCWLDSFLSSLFSVPTQFQDLLNNSYEDPSKQKLIQLIRLWVNLMRKGILIEVAITERILDSLQECGWKDLDRTSQQDPTEAHMKIGDILDWPMLNLRVDFQHGGIENKQDDHKTSQERTVPISILTNHPGPDPVTLEKCIEESLNSYVQINRRIEPFLPGTTLDDDEKPLQEHVETIEAESATAPSSPTEMVDSTSFQNQLVREVTHEQRSLYRSISHASTRKGVDREVTVPAFLMHRFMFWPSKPAPANNQELAQHIQKHKPMIGFDLKRYGVGSDGRTRRINTPVDIPEEMSLPHFVDEDGMQTNVPFSDRFKLVLRSMICHRGESLNSGHYTSVVRLSIETDGDWDSTRPNNSQQPPDYAEDRWMVHDDIADDRVKPADINAALKYDKYGMPVTLWYELVPTYEGFLYEELQENFMDNSTPPSYTVSSVPSIDVQVYKSSPDSKHGYGNDEGYFTSPSNDNNTSTVRFSSEIDRPRASLHLPEEDRRASVAATDTSSISVEKSDYESAPVTPGEEPPSNRMSRTFRRSKTSRSRPQSASNDNRNAFGYIKNLVSRTSKESLQKQDLSKESIPPVPAIPGLDGFADPHSNGESTKSVESNATISRKGSKKGKKRTQSKGTIEIEPKDKESNDPDRVCNIM</sequence>
<comment type="catalytic activity">
    <reaction evidence="1">
        <text>Thiol-dependent hydrolysis of ester, thioester, amide, peptide and isopeptide bonds formed by the C-terminal Gly of ubiquitin (a 76-residue protein attached to proteins as an intracellular targeting signal).</text>
        <dbReference type="EC" id="3.4.19.12"/>
    </reaction>
</comment>
<dbReference type="Pfam" id="PF00443">
    <property type="entry name" value="UCH"/>
    <property type="match status" value="1"/>
</dbReference>
<keyword evidence="7" id="KW-0788">Thiol protease</keyword>
<protein>
    <recommendedName>
        <fullName evidence="3">ubiquitinyl hydrolase 1</fullName>
        <ecNumber evidence="3">3.4.19.12</ecNumber>
    </recommendedName>
</protein>
<feature type="region of interest" description="Disordered" evidence="9">
    <location>
        <begin position="1"/>
        <end position="41"/>
    </location>
</feature>
<dbReference type="SUPFAM" id="SSF54001">
    <property type="entry name" value="Cysteine proteinases"/>
    <property type="match status" value="1"/>
</dbReference>
<keyword evidence="6" id="KW-0378">Hydrolase</keyword>
<dbReference type="AlphaFoldDB" id="A0A5N6JV03"/>
<evidence type="ECO:0000256" key="2">
    <source>
        <dbReference type="ARBA" id="ARBA00009085"/>
    </source>
</evidence>
<dbReference type="GO" id="GO:0005829">
    <property type="term" value="C:cytosol"/>
    <property type="evidence" value="ECO:0007669"/>
    <property type="project" value="TreeGrafter"/>
</dbReference>
<dbReference type="EC" id="3.4.19.12" evidence="3"/>
<keyword evidence="4" id="KW-0645">Protease</keyword>
<dbReference type="PROSITE" id="PS50235">
    <property type="entry name" value="USP_3"/>
    <property type="match status" value="1"/>
</dbReference>
<dbReference type="EMBL" id="VIGI01000014">
    <property type="protein sequence ID" value="KAB8291754.1"/>
    <property type="molecule type" value="Genomic_DNA"/>
</dbReference>
<feature type="compositionally biased region" description="Basic and acidic residues" evidence="9">
    <location>
        <begin position="10"/>
        <end position="41"/>
    </location>
</feature>
<evidence type="ECO:0000256" key="7">
    <source>
        <dbReference type="ARBA" id="ARBA00022807"/>
    </source>
</evidence>
<comment type="caution">
    <text evidence="11">The sequence shown here is derived from an EMBL/GenBank/DDBJ whole genome shotgun (WGS) entry which is preliminary data.</text>
</comment>
<evidence type="ECO:0000259" key="10">
    <source>
        <dbReference type="PROSITE" id="PS50235"/>
    </source>
</evidence>
<dbReference type="PANTHER" id="PTHR24006">
    <property type="entry name" value="UBIQUITIN CARBOXYL-TERMINAL HYDROLASE"/>
    <property type="match status" value="1"/>
</dbReference>
<gene>
    <name evidence="11" type="ORF">EYC80_006549</name>
</gene>
<dbReference type="OrthoDB" id="6287070at2759"/>
<evidence type="ECO:0000256" key="4">
    <source>
        <dbReference type="ARBA" id="ARBA00022670"/>
    </source>
</evidence>
<keyword evidence="5" id="KW-0833">Ubl conjugation pathway</keyword>